<evidence type="ECO:0000313" key="2">
    <source>
        <dbReference type="EMBL" id="SEK38850.1"/>
    </source>
</evidence>
<evidence type="ECO:0000313" key="3">
    <source>
        <dbReference type="Proteomes" id="UP000198916"/>
    </source>
</evidence>
<dbReference type="Gene3D" id="3.40.50.720">
    <property type="entry name" value="NAD(P)-binding Rossmann-like Domain"/>
    <property type="match status" value="1"/>
</dbReference>
<name>A0A1H7GQI9_9SPHI</name>
<dbReference type="EMBL" id="FNZR01000001">
    <property type="protein sequence ID" value="SEK38850.1"/>
    <property type="molecule type" value="Genomic_DNA"/>
</dbReference>
<dbReference type="InterPro" id="IPR003781">
    <property type="entry name" value="CoA-bd"/>
</dbReference>
<proteinExistence type="predicted"/>
<gene>
    <name evidence="2" type="ORF">SAMN05421740_101725</name>
</gene>
<protein>
    <recommendedName>
        <fullName evidence="1">CoA-binding domain-containing protein</fullName>
    </recommendedName>
</protein>
<sequence>MQVMEKKKTLILGATNNPARYAYLAAHRLVAAGHEIVNIGIKQGEAAGVSIQPYGDALVDIHTITLYIGPQRQPQYYDYILKTNPKRIIFNPGTENSELEALAKEHGIATIQACTLVLLSTGQY</sequence>
<keyword evidence="3" id="KW-1185">Reference proteome</keyword>
<accession>A0A1H7GQI9</accession>
<dbReference type="InterPro" id="IPR036291">
    <property type="entry name" value="NAD(P)-bd_dom_sf"/>
</dbReference>
<organism evidence="2 3">
    <name type="scientific">Parapedobacter koreensis</name>
    <dbReference type="NCBI Taxonomy" id="332977"/>
    <lineage>
        <taxon>Bacteria</taxon>
        <taxon>Pseudomonadati</taxon>
        <taxon>Bacteroidota</taxon>
        <taxon>Sphingobacteriia</taxon>
        <taxon>Sphingobacteriales</taxon>
        <taxon>Sphingobacteriaceae</taxon>
        <taxon>Parapedobacter</taxon>
    </lineage>
</organism>
<feature type="domain" description="CoA-binding" evidence="1">
    <location>
        <begin position="7"/>
        <end position="118"/>
    </location>
</feature>
<evidence type="ECO:0000259" key="1">
    <source>
        <dbReference type="Pfam" id="PF13380"/>
    </source>
</evidence>
<dbReference type="Proteomes" id="UP000198916">
    <property type="component" value="Unassembled WGS sequence"/>
</dbReference>
<dbReference type="AlphaFoldDB" id="A0A1H7GQI9"/>
<reference evidence="3" key="1">
    <citation type="submission" date="2016-10" db="EMBL/GenBank/DDBJ databases">
        <authorList>
            <person name="Varghese N."/>
            <person name="Submissions S."/>
        </authorList>
    </citation>
    <scope>NUCLEOTIDE SEQUENCE [LARGE SCALE GENOMIC DNA]</scope>
    <source>
        <strain evidence="3">Jip14</strain>
    </source>
</reference>
<dbReference type="Pfam" id="PF13380">
    <property type="entry name" value="CoA_binding_2"/>
    <property type="match status" value="1"/>
</dbReference>
<dbReference type="STRING" id="332977.SAMN05421740_101725"/>
<dbReference type="SUPFAM" id="SSF51735">
    <property type="entry name" value="NAD(P)-binding Rossmann-fold domains"/>
    <property type="match status" value="1"/>
</dbReference>